<protein>
    <recommendedName>
        <fullName evidence="4">RxLR effector protein</fullName>
    </recommendedName>
</protein>
<name>A0AAV0T3X0_HYABA</name>
<keyword evidence="3" id="KW-1185">Reference proteome</keyword>
<organism evidence="2 3">
    <name type="scientific">Hyaloperonospora brassicae</name>
    <name type="common">Brassica downy mildew</name>
    <name type="synonym">Peronospora brassicae</name>
    <dbReference type="NCBI Taxonomy" id="162125"/>
    <lineage>
        <taxon>Eukaryota</taxon>
        <taxon>Sar</taxon>
        <taxon>Stramenopiles</taxon>
        <taxon>Oomycota</taxon>
        <taxon>Peronosporomycetes</taxon>
        <taxon>Peronosporales</taxon>
        <taxon>Peronosporaceae</taxon>
        <taxon>Hyaloperonospora</taxon>
    </lineage>
</organism>
<dbReference type="Proteomes" id="UP001162031">
    <property type="component" value="Unassembled WGS sequence"/>
</dbReference>
<accession>A0AAV0T3X0</accession>
<comment type="caution">
    <text evidence="2">The sequence shown here is derived from an EMBL/GenBank/DDBJ whole genome shotgun (WGS) entry which is preliminary data.</text>
</comment>
<sequence length="271" mass="30502">MHPPVNLLFTAIVALVLIDDTVSTKPTTTLVNLLPPHFSELTHIPPSLRALNYARDKANAESEKAVAGSIIDALVKGITLRIEKVFGKKLVTPEEQAQNGLVPPGKLREGQDFDAWLTKAARKLNDKPDGLFDFWLYKGMSPDFVTHAFKEAGKADHPAAKLLMTHYRSVFERYKEKGWIITREIKAARDELLRLGGAKGDFDEWLKDVVKVDNDFPDALFGTWRKENKAPDWIADKFKEAGKAEDATANFLVKNYREFSKFEDMMATANL</sequence>
<gene>
    <name evidence="2" type="ORF">HBR001_LOCUS1144</name>
</gene>
<dbReference type="AlphaFoldDB" id="A0AAV0T3X0"/>
<proteinExistence type="predicted"/>
<reference evidence="2" key="1">
    <citation type="submission" date="2022-12" db="EMBL/GenBank/DDBJ databases">
        <authorList>
            <person name="Webb A."/>
        </authorList>
    </citation>
    <scope>NUCLEOTIDE SEQUENCE</scope>
    <source>
        <strain evidence="2">Hp1</strain>
    </source>
</reference>
<evidence type="ECO:0000313" key="3">
    <source>
        <dbReference type="Proteomes" id="UP001162031"/>
    </source>
</evidence>
<evidence type="ECO:0008006" key="4">
    <source>
        <dbReference type="Google" id="ProtNLM"/>
    </source>
</evidence>
<keyword evidence="1" id="KW-0732">Signal</keyword>
<evidence type="ECO:0000313" key="2">
    <source>
        <dbReference type="EMBL" id="CAI5713923.1"/>
    </source>
</evidence>
<dbReference type="EMBL" id="CANTFL010000106">
    <property type="protein sequence ID" value="CAI5713923.1"/>
    <property type="molecule type" value="Genomic_DNA"/>
</dbReference>
<evidence type="ECO:0000256" key="1">
    <source>
        <dbReference type="SAM" id="SignalP"/>
    </source>
</evidence>
<feature type="chain" id="PRO_5043393026" description="RxLR effector protein" evidence="1">
    <location>
        <begin position="24"/>
        <end position="271"/>
    </location>
</feature>
<feature type="signal peptide" evidence="1">
    <location>
        <begin position="1"/>
        <end position="23"/>
    </location>
</feature>